<organism evidence="3 4">
    <name type="scientific">Rubricoccus marinus</name>
    <dbReference type="NCBI Taxonomy" id="716817"/>
    <lineage>
        <taxon>Bacteria</taxon>
        <taxon>Pseudomonadati</taxon>
        <taxon>Rhodothermota</taxon>
        <taxon>Rhodothermia</taxon>
        <taxon>Rhodothermales</taxon>
        <taxon>Rubricoccaceae</taxon>
        <taxon>Rubricoccus</taxon>
    </lineage>
</organism>
<dbReference type="InterPro" id="IPR029063">
    <property type="entry name" value="SAM-dependent_MTases_sf"/>
</dbReference>
<dbReference type="InParanoid" id="A0A259U019"/>
<dbReference type="InterPro" id="IPR013630">
    <property type="entry name" value="Methyltransf_Zn-bd_dom_put"/>
</dbReference>
<dbReference type="Gene3D" id="3.40.50.720">
    <property type="entry name" value="NAD(P)-binding Rossmann-like Domain"/>
    <property type="match status" value="1"/>
</dbReference>
<evidence type="ECO:0000313" key="4">
    <source>
        <dbReference type="Proteomes" id="UP000216446"/>
    </source>
</evidence>
<keyword evidence="3" id="KW-0808">Transferase</keyword>
<evidence type="ECO:0000313" key="3">
    <source>
        <dbReference type="EMBL" id="OZC03342.1"/>
    </source>
</evidence>
<dbReference type="Gene3D" id="6.10.250.3100">
    <property type="match status" value="1"/>
</dbReference>
<dbReference type="Pfam" id="PF08421">
    <property type="entry name" value="Methyltransf_13"/>
    <property type="match status" value="1"/>
</dbReference>
<dbReference type="SUPFAM" id="SSF53335">
    <property type="entry name" value="S-adenosyl-L-methionine-dependent methyltransferases"/>
    <property type="match status" value="1"/>
</dbReference>
<name>A0A259U019_9BACT</name>
<comment type="caution">
    <text evidence="3">The sequence shown here is derived from an EMBL/GenBank/DDBJ whole genome shotgun (WGS) entry which is preliminary data.</text>
</comment>
<dbReference type="OrthoDB" id="9815644at2"/>
<dbReference type="AlphaFoldDB" id="A0A259U019"/>
<dbReference type="GO" id="GO:0008168">
    <property type="term" value="F:methyltransferase activity"/>
    <property type="evidence" value="ECO:0007669"/>
    <property type="project" value="UniProtKB-KW"/>
</dbReference>
<keyword evidence="4" id="KW-1185">Reference proteome</keyword>
<dbReference type="Gene3D" id="3.40.50.150">
    <property type="entry name" value="Vaccinia Virus protein VP39"/>
    <property type="match status" value="1"/>
</dbReference>
<dbReference type="GO" id="GO:0032259">
    <property type="term" value="P:methylation"/>
    <property type="evidence" value="ECO:0007669"/>
    <property type="project" value="UniProtKB-KW"/>
</dbReference>
<dbReference type="Gene3D" id="6.20.50.110">
    <property type="entry name" value="Methyltransferase, zinc-binding domain"/>
    <property type="match status" value="1"/>
</dbReference>
<dbReference type="EMBL" id="MQWB01000001">
    <property type="protein sequence ID" value="OZC03342.1"/>
    <property type="molecule type" value="Genomic_DNA"/>
</dbReference>
<dbReference type="RefSeq" id="WP_094548594.1">
    <property type="nucleotide sequence ID" value="NZ_MQWB01000001.1"/>
</dbReference>
<accession>A0A259U019</accession>
<dbReference type="InterPro" id="IPR038576">
    <property type="entry name" value="Methyltransf_Zn-bd_dom_put_sf"/>
</dbReference>
<keyword evidence="3" id="KW-0489">Methyltransferase</keyword>
<sequence>MTATESAPAALSLDSDPGLDCRHCGTPLAQSVADLGMHPPCQSIVSPERRWAPEAVFPLHAFVCSPCRLVQIDAVVPPEDIFTEYAYFSSFSTSWLEHAKRYAESMISRFGLDGSSTVVELASNDGYLLRNFVEAGIPCLGVEPAANVAEAAVASGVPTRVAFFGEDEARAMRSEGIGADLIAGNNVLAHTPHLNSFVAGIKALLNPGGVATLEFPHLVRLMEGNQFDTIYHEHFSYFSFTTAERVFAAHGLTLFDVDELPTHGGSLRIYARHADDDSTPLAPSVARLRAQEAEWGVDEDATYAAFADRVTRTKHALLSFLLKAAGEGKTVAGYGAAGKGNTLLNACGIKPDLVQFVVDRNPYKQDTYLPGSRIPVFAPEAIFERKPDYVLILPWNLQTEIAEQMSAVREWGGQFVVPIPEVEVF</sequence>
<evidence type="ECO:0000259" key="2">
    <source>
        <dbReference type="Pfam" id="PF08484"/>
    </source>
</evidence>
<evidence type="ECO:0000259" key="1">
    <source>
        <dbReference type="Pfam" id="PF08421"/>
    </source>
</evidence>
<dbReference type="PANTHER" id="PTHR43861:SF5">
    <property type="entry name" value="BLL5978 PROTEIN"/>
    <property type="match status" value="1"/>
</dbReference>
<dbReference type="Pfam" id="PF08484">
    <property type="entry name" value="Methyltransf_14"/>
    <property type="match status" value="1"/>
</dbReference>
<dbReference type="InterPro" id="IPR013691">
    <property type="entry name" value="MeTrfase_14"/>
</dbReference>
<proteinExistence type="predicted"/>
<reference evidence="3 4" key="1">
    <citation type="submission" date="2016-11" db="EMBL/GenBank/DDBJ databases">
        <title>Study of marine rhodopsin-containing bacteria.</title>
        <authorList>
            <person name="Yoshizawa S."/>
            <person name="Kumagai Y."/>
            <person name="Kogure K."/>
        </authorList>
    </citation>
    <scope>NUCLEOTIDE SEQUENCE [LARGE SCALE GENOMIC DNA]</scope>
    <source>
        <strain evidence="3 4">SG-29</strain>
    </source>
</reference>
<feature type="domain" description="C-methyltransferase" evidence="2">
    <location>
        <begin position="261"/>
        <end position="420"/>
    </location>
</feature>
<dbReference type="Proteomes" id="UP000216446">
    <property type="component" value="Unassembled WGS sequence"/>
</dbReference>
<gene>
    <name evidence="3" type="ORF">BSZ36_10330</name>
</gene>
<dbReference type="PANTHER" id="PTHR43861">
    <property type="entry name" value="TRANS-ACONITATE 2-METHYLTRANSFERASE-RELATED"/>
    <property type="match status" value="1"/>
</dbReference>
<protein>
    <submittedName>
        <fullName evidence="3">SAM-dependent methyltransferase</fullName>
    </submittedName>
</protein>
<dbReference type="Pfam" id="PF13489">
    <property type="entry name" value="Methyltransf_23"/>
    <property type="match status" value="1"/>
</dbReference>
<feature type="domain" description="Methyltransferase putative zinc binding" evidence="1">
    <location>
        <begin position="21"/>
        <end position="82"/>
    </location>
</feature>